<evidence type="ECO:0000259" key="2">
    <source>
        <dbReference type="Pfam" id="PF25534"/>
    </source>
</evidence>
<dbReference type="AlphaFoldDB" id="A0A6A7AMZ6"/>
<gene>
    <name evidence="3" type="ORF">CC86DRAFT_376939</name>
</gene>
<organism evidence="3 4">
    <name type="scientific">Ophiobolus disseminans</name>
    <dbReference type="NCBI Taxonomy" id="1469910"/>
    <lineage>
        <taxon>Eukaryota</taxon>
        <taxon>Fungi</taxon>
        <taxon>Dikarya</taxon>
        <taxon>Ascomycota</taxon>
        <taxon>Pezizomycotina</taxon>
        <taxon>Dothideomycetes</taxon>
        <taxon>Pleosporomycetidae</taxon>
        <taxon>Pleosporales</taxon>
        <taxon>Pleosporineae</taxon>
        <taxon>Phaeosphaeriaceae</taxon>
        <taxon>Ophiobolus</taxon>
    </lineage>
</organism>
<sequence>MWQRRLRRLLVLLLLHVVEACAKFLWCAFTSASGQRSNATSPRSRERPVHHDKSGFFVFDSIFPTFHFNETANTAAMVVLTQVPGLNVHVTVNGRSLPEYKDDAVKEHAKSATSYVEAPAGAEFTINSASTRLSDRTKQWAQKFTSMVTVRS</sequence>
<feature type="signal peptide" evidence="1">
    <location>
        <begin position="1"/>
        <end position="20"/>
    </location>
</feature>
<dbReference type="Proteomes" id="UP000799424">
    <property type="component" value="Unassembled WGS sequence"/>
</dbReference>
<reference evidence="3" key="1">
    <citation type="journal article" date="2020" name="Stud. Mycol.">
        <title>101 Dothideomycetes genomes: a test case for predicting lifestyles and emergence of pathogens.</title>
        <authorList>
            <person name="Haridas S."/>
            <person name="Albert R."/>
            <person name="Binder M."/>
            <person name="Bloem J."/>
            <person name="Labutti K."/>
            <person name="Salamov A."/>
            <person name="Andreopoulos B."/>
            <person name="Baker S."/>
            <person name="Barry K."/>
            <person name="Bills G."/>
            <person name="Bluhm B."/>
            <person name="Cannon C."/>
            <person name="Castanera R."/>
            <person name="Culley D."/>
            <person name="Daum C."/>
            <person name="Ezra D."/>
            <person name="Gonzalez J."/>
            <person name="Henrissat B."/>
            <person name="Kuo A."/>
            <person name="Liang C."/>
            <person name="Lipzen A."/>
            <person name="Lutzoni F."/>
            <person name="Magnuson J."/>
            <person name="Mondo S."/>
            <person name="Nolan M."/>
            <person name="Ohm R."/>
            <person name="Pangilinan J."/>
            <person name="Park H.-J."/>
            <person name="Ramirez L."/>
            <person name="Alfaro M."/>
            <person name="Sun H."/>
            <person name="Tritt A."/>
            <person name="Yoshinaga Y."/>
            <person name="Zwiers L.-H."/>
            <person name="Turgeon B."/>
            <person name="Goodwin S."/>
            <person name="Spatafora J."/>
            <person name="Crous P."/>
            <person name="Grigoriev I."/>
        </authorList>
    </citation>
    <scope>NUCLEOTIDE SEQUENCE</scope>
    <source>
        <strain evidence="3">CBS 113818</strain>
    </source>
</reference>
<keyword evidence="4" id="KW-1185">Reference proteome</keyword>
<feature type="chain" id="PRO_5025567612" description="DUF7918 domain-containing protein" evidence="1">
    <location>
        <begin position="21"/>
        <end position="152"/>
    </location>
</feature>
<protein>
    <recommendedName>
        <fullName evidence="2">DUF7918 domain-containing protein</fullName>
    </recommendedName>
</protein>
<feature type="domain" description="DUF7918" evidence="2">
    <location>
        <begin position="85"/>
        <end position="131"/>
    </location>
</feature>
<keyword evidence="1" id="KW-0732">Signal</keyword>
<dbReference type="Pfam" id="PF25534">
    <property type="entry name" value="DUF7918"/>
    <property type="match status" value="1"/>
</dbReference>
<name>A0A6A7AMZ6_9PLEO</name>
<evidence type="ECO:0000256" key="1">
    <source>
        <dbReference type="SAM" id="SignalP"/>
    </source>
</evidence>
<evidence type="ECO:0000313" key="3">
    <source>
        <dbReference type="EMBL" id="KAF2833849.1"/>
    </source>
</evidence>
<evidence type="ECO:0000313" key="4">
    <source>
        <dbReference type="Proteomes" id="UP000799424"/>
    </source>
</evidence>
<dbReference type="InterPro" id="IPR057678">
    <property type="entry name" value="DUF7918"/>
</dbReference>
<dbReference type="EMBL" id="MU006216">
    <property type="protein sequence ID" value="KAF2833849.1"/>
    <property type="molecule type" value="Genomic_DNA"/>
</dbReference>
<proteinExistence type="predicted"/>
<dbReference type="OrthoDB" id="3364132at2759"/>
<accession>A0A6A7AMZ6</accession>